<protein>
    <submittedName>
        <fullName evidence="2">Tetratricopeptide repeat protein</fullName>
    </submittedName>
</protein>
<reference evidence="2 3" key="1">
    <citation type="submission" date="2023-10" db="EMBL/GenBank/DDBJ databases">
        <title>Saccharopolyspora sp. nov., isolated from mangrove soil.</title>
        <authorList>
            <person name="Lu Y."/>
            <person name="Liu W."/>
        </authorList>
    </citation>
    <scope>NUCLEOTIDE SEQUENCE [LARGE SCALE GENOMIC DNA]</scope>
    <source>
        <strain evidence="2 3">S2-29</strain>
    </source>
</reference>
<proteinExistence type="predicted"/>
<comment type="caution">
    <text evidence="2">The sequence shown here is derived from an EMBL/GenBank/DDBJ whole genome shotgun (WGS) entry which is preliminary data.</text>
</comment>
<dbReference type="PRINTS" id="PR00364">
    <property type="entry name" value="DISEASERSIST"/>
</dbReference>
<dbReference type="InterPro" id="IPR053137">
    <property type="entry name" value="NLR-like"/>
</dbReference>
<evidence type="ECO:0000313" key="2">
    <source>
        <dbReference type="EMBL" id="MEB3366190.1"/>
    </source>
</evidence>
<dbReference type="SUPFAM" id="SSF48452">
    <property type="entry name" value="TPR-like"/>
    <property type="match status" value="2"/>
</dbReference>
<dbReference type="RefSeq" id="WP_324263755.1">
    <property type="nucleotide sequence ID" value="NZ_JAWLNX010000001.1"/>
</dbReference>
<dbReference type="Gene3D" id="1.25.40.10">
    <property type="entry name" value="Tetratricopeptide repeat domain"/>
    <property type="match status" value="2"/>
</dbReference>
<dbReference type="SUPFAM" id="SSF52540">
    <property type="entry name" value="P-loop containing nucleoside triphosphate hydrolases"/>
    <property type="match status" value="1"/>
</dbReference>
<dbReference type="PANTHER" id="PTHR46082:SF6">
    <property type="entry name" value="AAA+ ATPASE DOMAIN-CONTAINING PROTEIN-RELATED"/>
    <property type="match status" value="1"/>
</dbReference>
<evidence type="ECO:0000313" key="3">
    <source>
        <dbReference type="Proteomes" id="UP001327093"/>
    </source>
</evidence>
<dbReference type="Pfam" id="PF13374">
    <property type="entry name" value="TPR_10"/>
    <property type="match status" value="3"/>
</dbReference>
<organism evidence="2 3">
    <name type="scientific">Saccharopolyspora mangrovi</name>
    <dbReference type="NCBI Taxonomy" id="3082379"/>
    <lineage>
        <taxon>Bacteria</taxon>
        <taxon>Bacillati</taxon>
        <taxon>Actinomycetota</taxon>
        <taxon>Actinomycetes</taxon>
        <taxon>Pseudonocardiales</taxon>
        <taxon>Pseudonocardiaceae</taxon>
        <taxon>Saccharopolyspora</taxon>
    </lineage>
</organism>
<dbReference type="Proteomes" id="UP001327093">
    <property type="component" value="Unassembled WGS sequence"/>
</dbReference>
<dbReference type="EMBL" id="JAWLNX010000001">
    <property type="protein sequence ID" value="MEB3366190.1"/>
    <property type="molecule type" value="Genomic_DNA"/>
</dbReference>
<dbReference type="InterPro" id="IPR011990">
    <property type="entry name" value="TPR-like_helical_dom_sf"/>
</dbReference>
<keyword evidence="3" id="KW-1185">Reference proteome</keyword>
<accession>A0ABU6A3Q1</accession>
<dbReference type="InterPro" id="IPR002182">
    <property type="entry name" value="NB-ARC"/>
</dbReference>
<dbReference type="InterPro" id="IPR027417">
    <property type="entry name" value="P-loop_NTPase"/>
</dbReference>
<sequence length="721" mass="79138">MSEQHLGDHIEQRDVHAQRDVIGKVEQHFHPRAEVSWPCRIGRVPPAADCFRTRELSQQLVRAVGSGGTSVLTQVLSGLGGVGKTQLAREFAEQAWASREVDLLVWITATSRDEIVSGYASAAFKLQLTDAASPRDENQACQRFLEWLAKLEYRWVIVLDDVQHPRDLDELWPPRTPRGRTVVTTRRQDAKLRDSGGKLLRVGLFSEQDAVSYLSDKLDHDASKLVEASELTEDLGYLPLALSHAAAAILDRDITCATYRRRLHDSGAALAQHFPDPERDGLPDQYRNPVAATWRISIEQANDLNPIGLARPVLEFASLLDPNGIPAEVFTTDAVRAYLAERTDASVVSGEDVDTALQNLRRLSLADIAAEPAPEASQPGRRLVRVHALVQRATRDQLTDVGPMSSVAADGLIEVWPVIERDPTLGQALRASTDALRHHTHHWSPPDPLYTPEAHPVLFRAGNSRGDTGNVTAATDYYRTLTTSCTNKLGEDHPDTLTARSNLARWRGRSGDAAGAAAAFEELLADLLRVQGADHRETLTARSHLAYWRGESGDVAGAAAALEGLVADCLRVLGTDHPETLITRRNLARWRGYAGDATGAATALEELVTDDQRVLGADHPETLIVRRHLARWRGYVEDAAGAATALEDLLADFLRVLGADHPDTLKTRRNLAHWRGESGDVAGATAALEDLLADFLRVLGADHPETLITRHSLAHWRGHFQ</sequence>
<dbReference type="PANTHER" id="PTHR46082">
    <property type="entry name" value="ATP/GTP-BINDING PROTEIN-RELATED"/>
    <property type="match status" value="1"/>
</dbReference>
<dbReference type="Gene3D" id="3.40.50.300">
    <property type="entry name" value="P-loop containing nucleotide triphosphate hydrolases"/>
    <property type="match status" value="1"/>
</dbReference>
<feature type="domain" description="NB-ARC" evidence="1">
    <location>
        <begin position="75"/>
        <end position="216"/>
    </location>
</feature>
<name>A0ABU6A3Q1_9PSEU</name>
<gene>
    <name evidence="2" type="ORF">R4I43_02135</name>
</gene>
<dbReference type="Pfam" id="PF00931">
    <property type="entry name" value="NB-ARC"/>
    <property type="match status" value="1"/>
</dbReference>
<evidence type="ECO:0000259" key="1">
    <source>
        <dbReference type="Pfam" id="PF00931"/>
    </source>
</evidence>